<proteinExistence type="predicted"/>
<keyword evidence="1" id="KW-0472">Membrane</keyword>
<reference evidence="2 3" key="1">
    <citation type="submission" date="2019-08" db="EMBL/GenBank/DDBJ databases">
        <title>Archangium and Cystobacter genomes.</title>
        <authorList>
            <person name="Chen I.-C.K."/>
            <person name="Wielgoss S."/>
        </authorList>
    </citation>
    <scope>NUCLEOTIDE SEQUENCE [LARGE SCALE GENOMIC DNA]</scope>
    <source>
        <strain evidence="2 3">Cbm 6</strain>
    </source>
</reference>
<keyword evidence="3" id="KW-1185">Reference proteome</keyword>
<feature type="transmembrane region" description="Helical" evidence="1">
    <location>
        <begin position="20"/>
        <end position="40"/>
    </location>
</feature>
<dbReference type="Proteomes" id="UP001611383">
    <property type="component" value="Chromosome"/>
</dbReference>
<evidence type="ECO:0000313" key="2">
    <source>
        <dbReference type="EMBL" id="WNG48549.1"/>
    </source>
</evidence>
<feature type="transmembrane region" description="Helical" evidence="1">
    <location>
        <begin position="117"/>
        <end position="139"/>
    </location>
</feature>
<feature type="transmembrane region" description="Helical" evidence="1">
    <location>
        <begin position="60"/>
        <end position="82"/>
    </location>
</feature>
<evidence type="ECO:0000313" key="3">
    <source>
        <dbReference type="Proteomes" id="UP001611383"/>
    </source>
</evidence>
<name>A0ABY9WZH0_9BACT</name>
<organism evidence="2 3">
    <name type="scientific">Archangium minus</name>
    <dbReference type="NCBI Taxonomy" id="83450"/>
    <lineage>
        <taxon>Bacteria</taxon>
        <taxon>Pseudomonadati</taxon>
        <taxon>Myxococcota</taxon>
        <taxon>Myxococcia</taxon>
        <taxon>Myxococcales</taxon>
        <taxon>Cystobacterineae</taxon>
        <taxon>Archangiaceae</taxon>
        <taxon>Archangium</taxon>
    </lineage>
</organism>
<gene>
    <name evidence="2" type="ORF">F0U60_33830</name>
</gene>
<keyword evidence="1" id="KW-0812">Transmembrane</keyword>
<accession>A0ABY9WZH0</accession>
<sequence>MTTDSSPQSSRTLSRRTEIIFLVIYCICFSFGGFAHLMDLVVNQPLARTTGPAPGTTLPFVWNVISTSFALFNPLTVVLLLVRRQAGIALMVAVTTLVFVMNLELMVQWWIQARYVHYKWLYLNGTLGLFQLVTAPWMWRTAAARSAAQSASPAMAG</sequence>
<keyword evidence="1" id="KW-1133">Transmembrane helix</keyword>
<dbReference type="EMBL" id="CP043494">
    <property type="protein sequence ID" value="WNG48549.1"/>
    <property type="molecule type" value="Genomic_DNA"/>
</dbReference>
<feature type="transmembrane region" description="Helical" evidence="1">
    <location>
        <begin position="89"/>
        <end position="111"/>
    </location>
</feature>
<protein>
    <submittedName>
        <fullName evidence="2">Uncharacterized protein</fullName>
    </submittedName>
</protein>
<dbReference type="RefSeq" id="WP_395806181.1">
    <property type="nucleotide sequence ID" value="NZ_CP043494.1"/>
</dbReference>
<evidence type="ECO:0000256" key="1">
    <source>
        <dbReference type="SAM" id="Phobius"/>
    </source>
</evidence>